<keyword evidence="3" id="KW-1185">Reference proteome</keyword>
<dbReference type="EMBL" id="VTZN01000016">
    <property type="protein sequence ID" value="KAA1251352.1"/>
    <property type="molecule type" value="Genomic_DNA"/>
</dbReference>
<feature type="compositionally biased region" description="Polar residues" evidence="1">
    <location>
        <begin position="319"/>
        <end position="329"/>
    </location>
</feature>
<dbReference type="RefSeq" id="WP_149652815.1">
    <property type="nucleotide sequence ID" value="NZ_VTZN01000016.1"/>
</dbReference>
<evidence type="ECO:0000313" key="3">
    <source>
        <dbReference type="Proteomes" id="UP000324701"/>
    </source>
</evidence>
<feature type="region of interest" description="Disordered" evidence="1">
    <location>
        <begin position="317"/>
        <end position="336"/>
    </location>
</feature>
<organism evidence="2 3">
    <name type="scientific">Mycobacterium simiae</name>
    <name type="common">Mycobacterium habana</name>
    <dbReference type="NCBI Taxonomy" id="1784"/>
    <lineage>
        <taxon>Bacteria</taxon>
        <taxon>Bacillati</taxon>
        <taxon>Actinomycetota</taxon>
        <taxon>Actinomycetes</taxon>
        <taxon>Mycobacteriales</taxon>
        <taxon>Mycobacteriaceae</taxon>
        <taxon>Mycobacterium</taxon>
        <taxon>Mycobacterium simiae complex</taxon>
    </lineage>
</organism>
<gene>
    <name evidence="2" type="ORF">F0Q45_04635</name>
</gene>
<reference evidence="2 3" key="1">
    <citation type="submission" date="2019-09" db="EMBL/GenBank/DDBJ databases">
        <title>Report of infection by Mycobacterium simiae a patient suffering from pulmonary tuberculosis.</title>
        <authorList>
            <person name="Mohanty P.S."/>
            <person name="Bansal A.K."/>
            <person name="Singh H."/>
            <person name="Sharma S."/>
            <person name="Patil S.A."/>
            <person name="Upadhaya P."/>
            <person name="Singh P.K."/>
            <person name="Kumar D."/>
            <person name="Kumar S."/>
            <person name="Singh R.K."/>
            <person name="Chaudhary B."/>
        </authorList>
    </citation>
    <scope>NUCLEOTIDE SEQUENCE [LARGE SCALE GENOMIC DNA]</scope>
    <source>
        <strain evidence="2 3">JAL-560-SIM</strain>
    </source>
</reference>
<protein>
    <submittedName>
        <fullName evidence="2">Uncharacterized protein</fullName>
    </submittedName>
</protein>
<evidence type="ECO:0000256" key="1">
    <source>
        <dbReference type="SAM" id="MobiDB-lite"/>
    </source>
</evidence>
<comment type="caution">
    <text evidence="2">The sequence shown here is derived from an EMBL/GenBank/DDBJ whole genome shotgun (WGS) entry which is preliminary data.</text>
</comment>
<dbReference type="AlphaFoldDB" id="A0A5B1BTQ4"/>
<proteinExistence type="predicted"/>
<evidence type="ECO:0000313" key="2">
    <source>
        <dbReference type="EMBL" id="KAA1251352.1"/>
    </source>
</evidence>
<sequence>MLLAPDEGDTVSFDVRSLQELMAGCALIDGDDDLIRHNLITTAAGPHWRNTWLFAAGRLYTGGDHHRGLVLDIIDRCDELGHWPGCLYKTAPELAADMLDDGMAATRPNDERRLIEFVLRSVDGPVPEDEGLKAIVRGLRAAANNNADHRFMIRNTLRNAVNTSGVGQSVAANLLTYGQSFGSTIPGLPEDMHRFVDMWRYQHPTGTKVRVGQLLREALSEAGAGEDYPARALIERALLECDRLMLRRTASDDLWSVSSGQGLDCAGLHEALNDRDAAVVLELALEKLRPGDWAARSMLARAYWPVVARSPVGPRLHTTGEQVCVSDTGQPRRGQP</sequence>
<name>A0A5B1BTQ4_MYCSI</name>
<accession>A0A5B1BTQ4</accession>
<dbReference type="Proteomes" id="UP000324701">
    <property type="component" value="Unassembled WGS sequence"/>
</dbReference>
<dbReference type="OrthoDB" id="5379188at2"/>